<dbReference type="EMBL" id="JACVVK020000014">
    <property type="protein sequence ID" value="KAK7504652.1"/>
    <property type="molecule type" value="Genomic_DNA"/>
</dbReference>
<dbReference type="AlphaFoldDB" id="A0ABD0LZ09"/>
<comment type="caution">
    <text evidence="1">The sequence shown here is derived from an EMBL/GenBank/DDBJ whole genome shotgun (WGS) entry which is preliminary data.</text>
</comment>
<sequence>MPQPRVLVSTIILWGGGKRKGGVEAKKRLGGSRSGTPPPPTLLHLGSVCRQYKKETSAQVRVQEHVTPNFVTKAVNCVMKTTHLYVTVVVLSSLAHGLTSDLFLSSAETAALLESEEGLLDFLYSWLQGKAARTGDAEYAR</sequence>
<accession>A0ABD0LZ09</accession>
<protein>
    <submittedName>
        <fullName evidence="1">Uncharacterized protein</fullName>
    </submittedName>
</protein>
<organism evidence="1 2">
    <name type="scientific">Batillaria attramentaria</name>
    <dbReference type="NCBI Taxonomy" id="370345"/>
    <lineage>
        <taxon>Eukaryota</taxon>
        <taxon>Metazoa</taxon>
        <taxon>Spiralia</taxon>
        <taxon>Lophotrochozoa</taxon>
        <taxon>Mollusca</taxon>
        <taxon>Gastropoda</taxon>
        <taxon>Caenogastropoda</taxon>
        <taxon>Sorbeoconcha</taxon>
        <taxon>Cerithioidea</taxon>
        <taxon>Batillariidae</taxon>
        <taxon>Batillaria</taxon>
    </lineage>
</organism>
<proteinExistence type="predicted"/>
<name>A0ABD0LZ09_9CAEN</name>
<evidence type="ECO:0000313" key="1">
    <source>
        <dbReference type="EMBL" id="KAK7504652.1"/>
    </source>
</evidence>
<keyword evidence="2" id="KW-1185">Reference proteome</keyword>
<gene>
    <name evidence="1" type="ORF">BaRGS_00004138</name>
</gene>
<dbReference type="Proteomes" id="UP001519460">
    <property type="component" value="Unassembled WGS sequence"/>
</dbReference>
<evidence type="ECO:0000313" key="2">
    <source>
        <dbReference type="Proteomes" id="UP001519460"/>
    </source>
</evidence>
<reference evidence="1 2" key="1">
    <citation type="journal article" date="2023" name="Sci. Data">
        <title>Genome assembly of the Korean intertidal mud-creeper Batillaria attramentaria.</title>
        <authorList>
            <person name="Patra A.K."/>
            <person name="Ho P.T."/>
            <person name="Jun S."/>
            <person name="Lee S.J."/>
            <person name="Kim Y."/>
            <person name="Won Y.J."/>
        </authorList>
    </citation>
    <scope>NUCLEOTIDE SEQUENCE [LARGE SCALE GENOMIC DNA]</scope>
    <source>
        <strain evidence="1">Wonlab-2016</strain>
    </source>
</reference>